<evidence type="ECO:0000313" key="3">
    <source>
        <dbReference type="Proteomes" id="UP000214355"/>
    </source>
</evidence>
<dbReference type="STRING" id="131112.SAMN04489737_1548"/>
<proteinExistence type="predicted"/>
<dbReference type="Proteomes" id="UP000214355">
    <property type="component" value="Chromosome I"/>
</dbReference>
<protein>
    <submittedName>
        <fullName evidence="2">Uncharacterized protein</fullName>
    </submittedName>
</protein>
<dbReference type="AlphaFoldDB" id="A0A1H2LLM5"/>
<sequence length="84" mass="9081">MNSEEKDLEATADVSQKLTDEEVAKLKVKQKQYFLIAIVAGVILAFLGFFAGQNAAHHDAATSRAISSFVVAAEWEGNNVSQVL</sequence>
<organism evidence="2 3">
    <name type="scientific">Arcanobacterium phocae</name>
    <dbReference type="NCBI Taxonomy" id="131112"/>
    <lineage>
        <taxon>Bacteria</taxon>
        <taxon>Bacillati</taxon>
        <taxon>Actinomycetota</taxon>
        <taxon>Actinomycetes</taxon>
        <taxon>Actinomycetales</taxon>
        <taxon>Actinomycetaceae</taxon>
        <taxon>Arcanobacterium</taxon>
    </lineage>
</organism>
<name>A0A1H2LLM5_9ACTO</name>
<feature type="transmembrane region" description="Helical" evidence="1">
    <location>
        <begin position="33"/>
        <end position="52"/>
    </location>
</feature>
<keyword evidence="3" id="KW-1185">Reference proteome</keyword>
<keyword evidence="1" id="KW-0812">Transmembrane</keyword>
<dbReference type="RefSeq" id="WP_091281846.1">
    <property type="nucleotide sequence ID" value="NZ_JABAPH010000001.1"/>
</dbReference>
<dbReference type="EMBL" id="LT629804">
    <property type="protein sequence ID" value="SDU81548.1"/>
    <property type="molecule type" value="Genomic_DNA"/>
</dbReference>
<evidence type="ECO:0000256" key="1">
    <source>
        <dbReference type="SAM" id="Phobius"/>
    </source>
</evidence>
<reference evidence="3" key="1">
    <citation type="submission" date="2016-10" db="EMBL/GenBank/DDBJ databases">
        <authorList>
            <person name="Varghese N."/>
            <person name="Submissions S."/>
        </authorList>
    </citation>
    <scope>NUCLEOTIDE SEQUENCE [LARGE SCALE GENOMIC DNA]</scope>
    <source>
        <strain evidence="3">DSM 10002</strain>
    </source>
</reference>
<keyword evidence="1" id="KW-0472">Membrane</keyword>
<gene>
    <name evidence="2" type="ORF">SAMN04489737_1548</name>
</gene>
<keyword evidence="1" id="KW-1133">Transmembrane helix</keyword>
<evidence type="ECO:0000313" key="2">
    <source>
        <dbReference type="EMBL" id="SDU81548.1"/>
    </source>
</evidence>
<dbReference type="GeneID" id="65345274"/>
<accession>A0A1H2LLM5</accession>